<dbReference type="InterPro" id="IPR024768">
    <property type="entry name" value="Marf1"/>
</dbReference>
<dbReference type="GO" id="GO:0005777">
    <property type="term" value="C:peroxisome"/>
    <property type="evidence" value="ECO:0007669"/>
    <property type="project" value="InterPro"/>
</dbReference>
<evidence type="ECO:0000256" key="1">
    <source>
        <dbReference type="SAM" id="MobiDB-lite"/>
    </source>
</evidence>
<sequence length="636" mass="73289">MSASTADTFTYSTIETIMSNRKYRGCIGVFWDVVDFPFPDGSSPASIYHNLKVFVQSLPCPAELISVMVYADKSTFSDELVDDFKKAGITIFSRQADEYTRYRAMSLDIAWWEADVSLYRTFRRKVVLVISREVQRESLFSTFFKSMASLCKPIYFTPAHDPPTTRTSYLEPISFILPSEPIPQSVTEDEESLDHSDETEPDSPIESKQGDRYRRVHKMSTDIALWAMENPATYFEPRTLMVISKNMEQGTDFRNTLEALDNRHYNVLLGQPVDELIRVEWLSNDVLPKHRREEAAGFSHRVASLHVPNFYLCDTLIIWDVLGCPTDFFPSVFPVLGKKDYHDRVSIRPYADVDDVVSVDDLLKKRSEWFKCEPIIRVSSKVDKYAKVTRMLLDIMFWAMNNDDAPQNLLLISKSFEDGTTACDTVMKALERRGFNVIFRPCDKISSVDESTVEIFESLCENPPDGRQTLVTIKQNLDLFQGRILTNKSRKLSKYPVVLFWLAGKRPPSDPRKIWSIFESAMEKKGYNDIERFTRVYIDEGNEMIKEYQKAHIHPIIIPEKDACGEFHQMLLDMVTKTRNFISPANFVVISEPFEDPMCDLVVQGMKLRNFNVLFELPEYLLTFGSSSLWSAKNIL</sequence>
<evidence type="ECO:0000313" key="2">
    <source>
        <dbReference type="EMBL" id="CAA7016584.1"/>
    </source>
</evidence>
<accession>A0A6D2HLG1</accession>
<comment type="caution">
    <text evidence="2">The sequence shown here is derived from an EMBL/GenBank/DDBJ whole genome shotgun (WGS) entry which is preliminary data.</text>
</comment>
<dbReference type="OrthoDB" id="1102742at2759"/>
<dbReference type="Proteomes" id="UP000467841">
    <property type="component" value="Unassembled WGS sequence"/>
</dbReference>
<organism evidence="2 3">
    <name type="scientific">Microthlaspi erraticum</name>
    <dbReference type="NCBI Taxonomy" id="1685480"/>
    <lineage>
        <taxon>Eukaryota</taxon>
        <taxon>Viridiplantae</taxon>
        <taxon>Streptophyta</taxon>
        <taxon>Embryophyta</taxon>
        <taxon>Tracheophyta</taxon>
        <taxon>Spermatophyta</taxon>
        <taxon>Magnoliopsida</taxon>
        <taxon>eudicotyledons</taxon>
        <taxon>Gunneridae</taxon>
        <taxon>Pentapetalae</taxon>
        <taxon>rosids</taxon>
        <taxon>malvids</taxon>
        <taxon>Brassicales</taxon>
        <taxon>Brassicaceae</taxon>
        <taxon>Coluteocarpeae</taxon>
        <taxon>Microthlaspi</taxon>
    </lineage>
</organism>
<proteinExistence type="predicted"/>
<name>A0A6D2HLG1_9BRAS</name>
<dbReference type="PANTHER" id="PTHR14379">
    <property type="entry name" value="LIMKAIN B LKAP"/>
    <property type="match status" value="1"/>
</dbReference>
<gene>
    <name evidence="2" type="ORF">MERR_LOCUS3819</name>
</gene>
<reference evidence="2" key="1">
    <citation type="submission" date="2020-01" db="EMBL/GenBank/DDBJ databases">
        <authorList>
            <person name="Mishra B."/>
        </authorList>
    </citation>
    <scope>NUCLEOTIDE SEQUENCE [LARGE SCALE GENOMIC DNA]</scope>
</reference>
<dbReference type="EMBL" id="CACVBM020000233">
    <property type="protein sequence ID" value="CAA7016584.1"/>
    <property type="molecule type" value="Genomic_DNA"/>
</dbReference>
<keyword evidence="3" id="KW-1185">Reference proteome</keyword>
<dbReference type="PANTHER" id="PTHR14379:SF58">
    <property type="entry name" value="NYN DOMAIN-CONTAINING PROTEIN"/>
    <property type="match status" value="1"/>
</dbReference>
<protein>
    <recommendedName>
        <fullName evidence="4">NYN domain-containing protein</fullName>
    </recommendedName>
</protein>
<evidence type="ECO:0000313" key="3">
    <source>
        <dbReference type="Proteomes" id="UP000467841"/>
    </source>
</evidence>
<dbReference type="GO" id="GO:0010468">
    <property type="term" value="P:regulation of gene expression"/>
    <property type="evidence" value="ECO:0007669"/>
    <property type="project" value="InterPro"/>
</dbReference>
<feature type="region of interest" description="Disordered" evidence="1">
    <location>
        <begin position="186"/>
        <end position="212"/>
    </location>
</feature>
<evidence type="ECO:0008006" key="4">
    <source>
        <dbReference type="Google" id="ProtNLM"/>
    </source>
</evidence>
<dbReference type="AlphaFoldDB" id="A0A6D2HLG1"/>